<dbReference type="Proteomes" id="UP001157418">
    <property type="component" value="Unassembled WGS sequence"/>
</dbReference>
<dbReference type="PANTHER" id="PTHR33566:SF1">
    <property type="entry name" value="EN_SPM-LIKE TRANSPOSON-RELATED"/>
    <property type="match status" value="1"/>
</dbReference>
<evidence type="ECO:0000313" key="1">
    <source>
        <dbReference type="EMBL" id="CAH1447798.1"/>
    </source>
</evidence>
<keyword evidence="2" id="KW-1185">Reference proteome</keyword>
<dbReference type="AlphaFoldDB" id="A0AAU9PCJ0"/>
<accession>A0AAU9PCJ0</accession>
<dbReference type="EMBL" id="CAKMRJ010005634">
    <property type="protein sequence ID" value="CAH1447798.1"/>
    <property type="molecule type" value="Genomic_DNA"/>
</dbReference>
<comment type="caution">
    <text evidence="1">The sequence shown here is derived from an EMBL/GenBank/DDBJ whole genome shotgun (WGS) entry which is preliminary data.</text>
</comment>
<reference evidence="1 2" key="1">
    <citation type="submission" date="2022-01" db="EMBL/GenBank/DDBJ databases">
        <authorList>
            <person name="Xiong W."/>
            <person name="Schranz E."/>
        </authorList>
    </citation>
    <scope>NUCLEOTIDE SEQUENCE [LARGE SCALE GENOMIC DNA]</scope>
</reference>
<name>A0AAU9PCJ0_9ASTR</name>
<proteinExistence type="predicted"/>
<gene>
    <name evidence="1" type="ORF">LVIROSA_LOCUS33384</name>
</gene>
<dbReference type="PANTHER" id="PTHR33566">
    <property type="entry name" value="EN/SPM-LIKE TRANSPOSON-RELATED"/>
    <property type="match status" value="1"/>
</dbReference>
<evidence type="ECO:0000313" key="2">
    <source>
        <dbReference type="Proteomes" id="UP001157418"/>
    </source>
</evidence>
<sequence>MQNQAIQTARAARELTVREATPLQQELEMLKKRNQKISSSSWILVKTGDNYWNHWDTACLKSTTWKALKMCILSSVLDKCLRLLGFESAAPCETSCKLRYVALYPALGKESIQNILETLKEEGYGYTEDFGSFSHVSCRRLGRLLPDARWAWLPFMDFRQRPGHRTQVLKRSCMRVKCFIETDAGFNPTPSKTDFAHQNPFANALKTLGTKQPPEKEMGVHIDIRRDGKPLTLLQLDKQYQQWLVQMHEKYDEEVDCGIDEPVFIVNFTNKELHIANNGFQGDAGEAWIICRQIEVSEEDGCLLESANGNPIFDLRKSELVPINVIDSGKIKITPKQTQTEQIDDGIAEDVEEVENDNLITKSFASVEDLEHGKLPPKEILSLPMFKMHQFKGAVNYNYKHLQLATNNFSEENSIGLCNGRCCH</sequence>
<protein>
    <submittedName>
        <fullName evidence="1">Uncharacterized protein</fullName>
    </submittedName>
</protein>
<organism evidence="1 2">
    <name type="scientific">Lactuca virosa</name>
    <dbReference type="NCBI Taxonomy" id="75947"/>
    <lineage>
        <taxon>Eukaryota</taxon>
        <taxon>Viridiplantae</taxon>
        <taxon>Streptophyta</taxon>
        <taxon>Embryophyta</taxon>
        <taxon>Tracheophyta</taxon>
        <taxon>Spermatophyta</taxon>
        <taxon>Magnoliopsida</taxon>
        <taxon>eudicotyledons</taxon>
        <taxon>Gunneridae</taxon>
        <taxon>Pentapetalae</taxon>
        <taxon>asterids</taxon>
        <taxon>campanulids</taxon>
        <taxon>Asterales</taxon>
        <taxon>Asteraceae</taxon>
        <taxon>Cichorioideae</taxon>
        <taxon>Cichorieae</taxon>
        <taxon>Lactucinae</taxon>
        <taxon>Lactuca</taxon>
    </lineage>
</organism>